<evidence type="ECO:0000313" key="1">
    <source>
        <dbReference type="EMBL" id="MBP1854261.1"/>
    </source>
</evidence>
<proteinExistence type="predicted"/>
<sequence length="195" mass="23251">MDSKCNTVRLFASLNNSVLDIIEREGICFSKKEFIKRKYQESSKIFITAYSWFAEEASKIVEKPDRAEYPYWVFIDLYNLERFPNTSILELEVPIGEVLFFDMYDWNKILSLEYIAQDKNDDKEFRDMLKQYGIKHDSDIMLTSFYPQLKKQVTDSWSKLFLHNEEIKSGDYSCVKSVQASVWQIKKEWIVDYDC</sequence>
<keyword evidence="2" id="KW-1185">Reference proteome</keyword>
<evidence type="ECO:0008006" key="3">
    <source>
        <dbReference type="Google" id="ProtNLM"/>
    </source>
</evidence>
<evidence type="ECO:0000313" key="2">
    <source>
        <dbReference type="Proteomes" id="UP000767291"/>
    </source>
</evidence>
<dbReference type="Pfam" id="PF12952">
    <property type="entry name" value="DUF3841"/>
    <property type="match status" value="1"/>
</dbReference>
<gene>
    <name evidence="1" type="ORF">J2Z43_000651</name>
</gene>
<reference evidence="1 2" key="1">
    <citation type="submission" date="2021-03" db="EMBL/GenBank/DDBJ databases">
        <title>Genomic Encyclopedia of Type Strains, Phase IV (KMG-IV): sequencing the most valuable type-strain genomes for metagenomic binning, comparative biology and taxonomic classification.</title>
        <authorList>
            <person name="Goeker M."/>
        </authorList>
    </citation>
    <scope>NUCLEOTIDE SEQUENCE [LARGE SCALE GENOMIC DNA]</scope>
    <source>
        <strain evidence="1 2">DSM 1289</strain>
    </source>
</reference>
<comment type="caution">
    <text evidence="1">The sequence shown here is derived from an EMBL/GenBank/DDBJ whole genome shotgun (WGS) entry which is preliminary data.</text>
</comment>
<dbReference type="EMBL" id="JAGGJX010000001">
    <property type="protein sequence ID" value="MBP1854261.1"/>
    <property type="molecule type" value="Genomic_DNA"/>
</dbReference>
<dbReference type="Proteomes" id="UP000767291">
    <property type="component" value="Unassembled WGS sequence"/>
</dbReference>
<name>A0ABS4E8J5_9FIRM</name>
<protein>
    <recommendedName>
        <fullName evidence="3">DUF3841 domain-containing protein</fullName>
    </recommendedName>
</protein>
<accession>A0ABS4E8J5</accession>
<dbReference type="InterPro" id="IPR024211">
    <property type="entry name" value="DUF3841"/>
</dbReference>
<organism evidence="1 2">
    <name type="scientific">Metaclostridioides mangenotii</name>
    <dbReference type="NCBI Taxonomy" id="1540"/>
    <lineage>
        <taxon>Bacteria</taxon>
        <taxon>Bacillati</taxon>
        <taxon>Bacillota</taxon>
        <taxon>Clostridia</taxon>
        <taxon>Peptostreptococcales</taxon>
        <taxon>Peptostreptococcaceae</taxon>
        <taxon>Metaclostridioides</taxon>
    </lineage>
</organism>
<dbReference type="RefSeq" id="WP_209455805.1">
    <property type="nucleotide sequence ID" value="NZ_BAAACS010000017.1"/>
</dbReference>